<evidence type="ECO:0000313" key="3">
    <source>
        <dbReference type="Proteomes" id="UP000620156"/>
    </source>
</evidence>
<proteinExistence type="predicted"/>
<feature type="region of interest" description="Disordered" evidence="1">
    <location>
        <begin position="1"/>
        <end position="24"/>
    </location>
</feature>
<name>A0A918BBY6_9ACTN</name>
<keyword evidence="3" id="KW-1185">Reference proteome</keyword>
<evidence type="ECO:0000256" key="1">
    <source>
        <dbReference type="SAM" id="MobiDB-lite"/>
    </source>
</evidence>
<reference evidence="2" key="2">
    <citation type="submission" date="2020-09" db="EMBL/GenBank/DDBJ databases">
        <authorList>
            <person name="Sun Q."/>
            <person name="Ohkuma M."/>
        </authorList>
    </citation>
    <scope>NUCLEOTIDE SEQUENCE</scope>
    <source>
        <strain evidence="2">JCM 3131</strain>
    </source>
</reference>
<feature type="compositionally biased region" description="Low complexity" evidence="1">
    <location>
        <begin position="1"/>
        <end position="13"/>
    </location>
</feature>
<protein>
    <submittedName>
        <fullName evidence="2">Uncharacterized protein</fullName>
    </submittedName>
</protein>
<comment type="caution">
    <text evidence="2">The sequence shown here is derived from an EMBL/GenBank/DDBJ whole genome shotgun (WGS) entry which is preliminary data.</text>
</comment>
<organism evidence="2 3">
    <name type="scientific">Streptomyces ruber</name>
    <dbReference type="NCBI Taxonomy" id="83378"/>
    <lineage>
        <taxon>Bacteria</taxon>
        <taxon>Bacillati</taxon>
        <taxon>Actinomycetota</taxon>
        <taxon>Actinomycetes</taxon>
        <taxon>Kitasatosporales</taxon>
        <taxon>Streptomycetaceae</taxon>
        <taxon>Streptomyces</taxon>
    </lineage>
</organism>
<dbReference type="EMBL" id="BMQK01000002">
    <property type="protein sequence ID" value="GGQ45354.1"/>
    <property type="molecule type" value="Genomic_DNA"/>
</dbReference>
<sequence>MRGPLAAADPALGGETGAVAGSAGERDGTLLAHVTAEVGRAVRAWTEELLAATTTATAATTTTTTGPTLDT</sequence>
<gene>
    <name evidence="2" type="ORF">GCM10010145_12550</name>
</gene>
<dbReference type="Proteomes" id="UP000620156">
    <property type="component" value="Unassembled WGS sequence"/>
</dbReference>
<dbReference type="RefSeq" id="WP_189215651.1">
    <property type="nucleotide sequence ID" value="NZ_BMQK01000002.1"/>
</dbReference>
<evidence type="ECO:0000313" key="2">
    <source>
        <dbReference type="EMBL" id="GGQ45354.1"/>
    </source>
</evidence>
<dbReference type="AlphaFoldDB" id="A0A918BBY6"/>
<reference evidence="2" key="1">
    <citation type="journal article" date="2014" name="Int. J. Syst. Evol. Microbiol.">
        <title>Complete genome sequence of Corynebacterium casei LMG S-19264T (=DSM 44701T), isolated from a smear-ripened cheese.</title>
        <authorList>
            <consortium name="US DOE Joint Genome Institute (JGI-PGF)"/>
            <person name="Walter F."/>
            <person name="Albersmeier A."/>
            <person name="Kalinowski J."/>
            <person name="Ruckert C."/>
        </authorList>
    </citation>
    <scope>NUCLEOTIDE SEQUENCE</scope>
    <source>
        <strain evidence="2">JCM 3131</strain>
    </source>
</reference>
<accession>A0A918BBY6</accession>